<sequence>MLTPEQLMGLEDSHLVDCQGQRLERRTARAFDALCQGAQQAGFHIGLCSGWRSFERQLAIFNGKAQGKRTLLDAHGERCDVQTMSEADILDAILAWSALPGASRHHWGTDLDLFDAQAISKQQLQLEPWEYQPGGPCHALTQWLDANMADYGFFRPYQQTLGGVSPEPWHLSYAPIAVPALRQYSSSALDCQLKRSALALKDTVLSQLPGLIERYCFRISQP</sequence>
<comment type="caution">
    <text evidence="2">The sequence shown here is derived from an EMBL/GenBank/DDBJ whole genome shotgun (WGS) entry which is preliminary data.</text>
</comment>
<dbReference type="InterPro" id="IPR052179">
    <property type="entry name" value="DD-CPase-like"/>
</dbReference>
<dbReference type="EMBL" id="BAABJZ010000023">
    <property type="protein sequence ID" value="GAA4882380.1"/>
    <property type="molecule type" value="Genomic_DNA"/>
</dbReference>
<organism evidence="2 3">
    <name type="scientific">Ferrimonas pelagia</name>
    <dbReference type="NCBI Taxonomy" id="1177826"/>
    <lineage>
        <taxon>Bacteria</taxon>
        <taxon>Pseudomonadati</taxon>
        <taxon>Pseudomonadota</taxon>
        <taxon>Gammaproteobacteria</taxon>
        <taxon>Alteromonadales</taxon>
        <taxon>Ferrimonadaceae</taxon>
        <taxon>Ferrimonas</taxon>
    </lineage>
</organism>
<dbReference type="CDD" id="cd14847">
    <property type="entry name" value="DD-carboxypeptidase_like"/>
    <property type="match status" value="1"/>
</dbReference>
<name>A0ABP9ELS5_9GAMM</name>
<reference evidence="3" key="1">
    <citation type="journal article" date="2019" name="Int. J. Syst. Evol. Microbiol.">
        <title>The Global Catalogue of Microorganisms (GCM) 10K type strain sequencing project: providing services to taxonomists for standard genome sequencing and annotation.</title>
        <authorList>
            <consortium name="The Broad Institute Genomics Platform"/>
            <consortium name="The Broad Institute Genome Sequencing Center for Infectious Disease"/>
            <person name="Wu L."/>
            <person name="Ma J."/>
        </authorList>
    </citation>
    <scope>NUCLEOTIDE SEQUENCE [LARGE SCALE GENOMIC DNA]</scope>
    <source>
        <strain evidence="3">JCM 18401</strain>
    </source>
</reference>
<dbReference type="SUPFAM" id="SSF55166">
    <property type="entry name" value="Hedgehog/DD-peptidase"/>
    <property type="match status" value="1"/>
</dbReference>
<keyword evidence="3" id="KW-1185">Reference proteome</keyword>
<accession>A0ABP9ELS5</accession>
<dbReference type="Proteomes" id="UP001499988">
    <property type="component" value="Unassembled WGS sequence"/>
</dbReference>
<evidence type="ECO:0000259" key="1">
    <source>
        <dbReference type="Pfam" id="PF02557"/>
    </source>
</evidence>
<dbReference type="InterPro" id="IPR009045">
    <property type="entry name" value="Zn_M74/Hedgehog-like"/>
</dbReference>
<gene>
    <name evidence="2" type="ORF">GCM10023333_15660</name>
</gene>
<dbReference type="RefSeq" id="WP_345334796.1">
    <property type="nucleotide sequence ID" value="NZ_BAABJZ010000023.1"/>
</dbReference>
<dbReference type="PANTHER" id="PTHR34385">
    <property type="entry name" value="D-ALANYL-D-ALANINE CARBOXYPEPTIDASE"/>
    <property type="match status" value="1"/>
</dbReference>
<protein>
    <submittedName>
        <fullName evidence="2">M15 family metallopeptidase</fullName>
    </submittedName>
</protein>
<feature type="domain" description="D-alanyl-D-alanine carboxypeptidase-like core" evidence="1">
    <location>
        <begin position="21"/>
        <end position="175"/>
    </location>
</feature>
<proteinExistence type="predicted"/>
<dbReference type="Gene3D" id="3.30.1380.10">
    <property type="match status" value="1"/>
</dbReference>
<dbReference type="Pfam" id="PF02557">
    <property type="entry name" value="VanY"/>
    <property type="match status" value="1"/>
</dbReference>
<dbReference type="InterPro" id="IPR003709">
    <property type="entry name" value="VanY-like_core_dom"/>
</dbReference>
<dbReference type="PANTHER" id="PTHR34385:SF1">
    <property type="entry name" value="PEPTIDOGLYCAN L-ALANYL-D-GLUTAMATE ENDOPEPTIDASE CWLK"/>
    <property type="match status" value="1"/>
</dbReference>
<evidence type="ECO:0000313" key="3">
    <source>
        <dbReference type="Proteomes" id="UP001499988"/>
    </source>
</evidence>
<evidence type="ECO:0000313" key="2">
    <source>
        <dbReference type="EMBL" id="GAA4882380.1"/>
    </source>
</evidence>